<comment type="caution">
    <text evidence="2">The sequence shown here is derived from an EMBL/GenBank/DDBJ whole genome shotgun (WGS) entry which is preliminary data.</text>
</comment>
<dbReference type="SUPFAM" id="SSF52091">
    <property type="entry name" value="SpoIIaa-like"/>
    <property type="match status" value="1"/>
</dbReference>
<organism evidence="2 3">
    <name type="scientific">Parageobacillus toebii</name>
    <dbReference type="NCBI Taxonomy" id="153151"/>
    <lineage>
        <taxon>Bacteria</taxon>
        <taxon>Bacillati</taxon>
        <taxon>Bacillota</taxon>
        <taxon>Bacilli</taxon>
        <taxon>Bacillales</taxon>
        <taxon>Anoxybacillaceae</taxon>
        <taxon>Parageobacillus</taxon>
    </lineage>
</organism>
<dbReference type="Gene3D" id="3.30.750.24">
    <property type="entry name" value="STAS domain"/>
    <property type="match status" value="1"/>
</dbReference>
<dbReference type="Pfam" id="PF01740">
    <property type="entry name" value="STAS"/>
    <property type="match status" value="1"/>
</dbReference>
<sequence length="143" mass="16651">MDSRISTLELKIISLEQYEKILLKGKLVYSTQQLARQKIQMALAEIKGDIVIIDVHELLFIDSTGLALLIHFLKKEVAKKKKVVFVVSSNKTVEKLLMIAKFHKLFPIVENEQDIIQFFASQNRAIADQEMFMQIWANYRKRN</sequence>
<protein>
    <recommendedName>
        <fullName evidence="1">STAS domain-containing protein</fullName>
    </recommendedName>
</protein>
<evidence type="ECO:0000259" key="1">
    <source>
        <dbReference type="PROSITE" id="PS50801"/>
    </source>
</evidence>
<evidence type="ECO:0000313" key="3">
    <source>
        <dbReference type="Proteomes" id="UP000075324"/>
    </source>
</evidence>
<reference evidence="2 3" key="1">
    <citation type="submission" date="2016-01" db="EMBL/GenBank/DDBJ databases">
        <title>Draft Genome Sequences of Seven Thermophilic Sporeformers Isolated from Foods.</title>
        <authorList>
            <person name="Berendsen E.M."/>
            <person name="Wells-Bennik M.H."/>
            <person name="Krawcyk A.O."/>
            <person name="De Jong A."/>
            <person name="Holsappel S."/>
            <person name="Eijlander R.T."/>
            <person name="Kuipers O.P."/>
        </authorList>
    </citation>
    <scope>NUCLEOTIDE SEQUENCE [LARGE SCALE GENOMIC DNA]</scope>
    <source>
        <strain evidence="2 3">B4110</strain>
    </source>
</reference>
<dbReference type="RefSeq" id="WP_062677482.1">
    <property type="nucleotide sequence ID" value="NZ_LQYW01000020.1"/>
</dbReference>
<name>A0A150N676_9BACL</name>
<dbReference type="InterPro" id="IPR036513">
    <property type="entry name" value="STAS_dom_sf"/>
</dbReference>
<dbReference type="PATRIC" id="fig|153151.4.peg.856"/>
<accession>A0A150N676</accession>
<dbReference type="Proteomes" id="UP000075324">
    <property type="component" value="Unassembled WGS sequence"/>
</dbReference>
<dbReference type="AlphaFoldDB" id="A0A150N676"/>
<evidence type="ECO:0000313" key="2">
    <source>
        <dbReference type="EMBL" id="KYD32146.1"/>
    </source>
</evidence>
<feature type="domain" description="STAS" evidence="1">
    <location>
        <begin position="21"/>
        <end position="129"/>
    </location>
</feature>
<proteinExistence type="predicted"/>
<dbReference type="InterPro" id="IPR002645">
    <property type="entry name" value="STAS_dom"/>
</dbReference>
<gene>
    <name evidence="2" type="ORF">B4110_3656</name>
</gene>
<dbReference type="PROSITE" id="PS50801">
    <property type="entry name" value="STAS"/>
    <property type="match status" value="1"/>
</dbReference>
<dbReference type="EMBL" id="LQYW01000020">
    <property type="protein sequence ID" value="KYD32146.1"/>
    <property type="molecule type" value="Genomic_DNA"/>
</dbReference>